<evidence type="ECO:0000259" key="5">
    <source>
        <dbReference type="PROSITE" id="PS51898"/>
    </source>
</evidence>
<feature type="domain" description="Tyr recombinase" evidence="5">
    <location>
        <begin position="16"/>
        <end position="201"/>
    </location>
</feature>
<dbReference type="GO" id="GO:0003677">
    <property type="term" value="F:DNA binding"/>
    <property type="evidence" value="ECO:0007669"/>
    <property type="project" value="UniProtKB-KW"/>
</dbReference>
<sequence length="218" mass="24472">METETRVAWNNGKLVGQKPPLRPKDVWAIRIYLRNDHAVRDLALFNLAIDSKLRGCDLVSLRVGDNTRGNQVLPRALIVQRKTQRPVQFELTEPTRTAVGAWLDEAALRPEQYLFPSRLSASPHISTRQYARMIHRWAGAAGLDPTVYGTHSMRRTKATLIYKRTKNLRAVQLLLGHSKVESTIRYLGIEVDDALEISSLDSTSSGTPSLSLHCATFS</sequence>
<dbReference type="Gene3D" id="1.10.443.10">
    <property type="entry name" value="Intergrase catalytic core"/>
    <property type="match status" value="1"/>
</dbReference>
<organism evidence="6 7">
    <name type="scientific">Trinickia violacea</name>
    <dbReference type="NCBI Taxonomy" id="2571746"/>
    <lineage>
        <taxon>Bacteria</taxon>
        <taxon>Pseudomonadati</taxon>
        <taxon>Pseudomonadota</taxon>
        <taxon>Betaproteobacteria</taxon>
        <taxon>Burkholderiales</taxon>
        <taxon>Burkholderiaceae</taxon>
        <taxon>Trinickia</taxon>
    </lineage>
</organism>
<dbReference type="EMBL" id="CP040077">
    <property type="protein sequence ID" value="QCP50298.1"/>
    <property type="molecule type" value="Genomic_DNA"/>
</dbReference>
<proteinExistence type="inferred from homology"/>
<dbReference type="KEGG" id="tvl:FAZ95_14640"/>
<evidence type="ECO:0000256" key="3">
    <source>
        <dbReference type="ARBA" id="ARBA00023125"/>
    </source>
</evidence>
<dbReference type="InterPro" id="IPR011010">
    <property type="entry name" value="DNA_brk_join_enz"/>
</dbReference>
<name>A0A4P8IMT6_9BURK</name>
<accession>A0A4P8IMT6</accession>
<dbReference type="GO" id="GO:0015074">
    <property type="term" value="P:DNA integration"/>
    <property type="evidence" value="ECO:0007669"/>
    <property type="project" value="UniProtKB-KW"/>
</dbReference>
<comment type="similarity">
    <text evidence="1">Belongs to the 'phage' integrase family.</text>
</comment>
<dbReference type="PANTHER" id="PTHR30349:SF41">
    <property type="entry name" value="INTEGRASE_RECOMBINASE PROTEIN MJ0367-RELATED"/>
    <property type="match status" value="1"/>
</dbReference>
<evidence type="ECO:0000256" key="4">
    <source>
        <dbReference type="ARBA" id="ARBA00023172"/>
    </source>
</evidence>
<dbReference type="AlphaFoldDB" id="A0A4P8IMT6"/>
<dbReference type="GO" id="GO:0006310">
    <property type="term" value="P:DNA recombination"/>
    <property type="evidence" value="ECO:0007669"/>
    <property type="project" value="UniProtKB-KW"/>
</dbReference>
<dbReference type="OrthoDB" id="5297095at2"/>
<keyword evidence="2" id="KW-0229">DNA integration</keyword>
<keyword evidence="4" id="KW-0233">DNA recombination</keyword>
<evidence type="ECO:0000256" key="1">
    <source>
        <dbReference type="ARBA" id="ARBA00008857"/>
    </source>
</evidence>
<dbReference type="SUPFAM" id="SSF56349">
    <property type="entry name" value="DNA breaking-rejoining enzymes"/>
    <property type="match status" value="1"/>
</dbReference>
<evidence type="ECO:0000256" key="2">
    <source>
        <dbReference type="ARBA" id="ARBA00022908"/>
    </source>
</evidence>
<gene>
    <name evidence="6" type="ORF">FAZ95_14640</name>
</gene>
<dbReference type="InterPro" id="IPR002104">
    <property type="entry name" value="Integrase_catalytic"/>
</dbReference>
<evidence type="ECO:0000313" key="7">
    <source>
        <dbReference type="Proteomes" id="UP000298656"/>
    </source>
</evidence>
<evidence type="ECO:0000313" key="6">
    <source>
        <dbReference type="EMBL" id="QCP50298.1"/>
    </source>
</evidence>
<dbReference type="RefSeq" id="WP_137333117.1">
    <property type="nucleotide sequence ID" value="NZ_CP040077.1"/>
</dbReference>
<dbReference type="InterPro" id="IPR050090">
    <property type="entry name" value="Tyrosine_recombinase_XerCD"/>
</dbReference>
<keyword evidence="7" id="KW-1185">Reference proteome</keyword>
<dbReference type="Proteomes" id="UP000298656">
    <property type="component" value="Chromosome 1"/>
</dbReference>
<keyword evidence="3" id="KW-0238">DNA-binding</keyword>
<dbReference type="Pfam" id="PF00589">
    <property type="entry name" value="Phage_integrase"/>
    <property type="match status" value="1"/>
</dbReference>
<dbReference type="PANTHER" id="PTHR30349">
    <property type="entry name" value="PHAGE INTEGRASE-RELATED"/>
    <property type="match status" value="1"/>
</dbReference>
<reference evidence="6 7" key="1">
    <citation type="submission" date="2019-05" db="EMBL/GenBank/DDBJ databases">
        <title>Burkholderia sp. DHOD12, isolated from subtropical forest soil.</title>
        <authorList>
            <person name="Gao Z.-H."/>
            <person name="Qiu L.-H."/>
        </authorList>
    </citation>
    <scope>NUCLEOTIDE SEQUENCE [LARGE SCALE GENOMIC DNA]</scope>
    <source>
        <strain evidence="6 7">DHOD12</strain>
    </source>
</reference>
<dbReference type="InterPro" id="IPR013762">
    <property type="entry name" value="Integrase-like_cat_sf"/>
</dbReference>
<dbReference type="PROSITE" id="PS51898">
    <property type="entry name" value="TYR_RECOMBINASE"/>
    <property type="match status" value="1"/>
</dbReference>
<protein>
    <submittedName>
        <fullName evidence="6">Integrase</fullName>
    </submittedName>
</protein>